<dbReference type="AlphaFoldDB" id="A0A919J103"/>
<dbReference type="Proteomes" id="UP000598174">
    <property type="component" value="Unassembled WGS sequence"/>
</dbReference>
<name>A0A919J103_9ACTN</name>
<gene>
    <name evidence="3" type="ORF">Afe05nite_35690</name>
</gene>
<evidence type="ECO:0000313" key="3">
    <source>
        <dbReference type="EMBL" id="GIE11729.1"/>
    </source>
</evidence>
<feature type="compositionally biased region" description="Polar residues" evidence="1">
    <location>
        <begin position="233"/>
        <end position="249"/>
    </location>
</feature>
<protein>
    <submittedName>
        <fullName evidence="3">Uncharacterized protein</fullName>
    </submittedName>
</protein>
<keyword evidence="4" id="KW-1185">Reference proteome</keyword>
<dbReference type="RefSeq" id="WP_203818253.1">
    <property type="nucleotide sequence ID" value="NZ_BAAABP010000038.1"/>
</dbReference>
<keyword evidence="2" id="KW-0472">Membrane</keyword>
<evidence type="ECO:0000313" key="4">
    <source>
        <dbReference type="Proteomes" id="UP000598174"/>
    </source>
</evidence>
<evidence type="ECO:0000256" key="2">
    <source>
        <dbReference type="SAM" id="Phobius"/>
    </source>
</evidence>
<accession>A0A919J103</accession>
<proteinExistence type="predicted"/>
<keyword evidence="2" id="KW-0812">Transmembrane</keyword>
<comment type="caution">
    <text evidence="3">The sequence shown here is derived from an EMBL/GenBank/DDBJ whole genome shotgun (WGS) entry which is preliminary data.</text>
</comment>
<sequence length="268" mass="29384">MSGGNYASLLISVCALALAIYGVLERRRDVRRSEWLRLTAAIADLDALSFEQLKTPDGLNAGDFTNAVNSRREILSFHALALLPKFQKQVTSSELRVLAYALSRAGFPSEAERIWIRATTAAKSEGPTQVLFAHRGYAYFLYSGGRTDDGRAQMRQAIDAAGHDDDLLAKAVETLKFWAVEEAPGDFVDDLHSEAKSLAARIRAPRIRARVKEALDAPVGDALSPPPKREQSRTTTRFKINTARSQSGAQPDASPPTRRRPANPTPAR</sequence>
<dbReference type="EMBL" id="BOMM01000032">
    <property type="protein sequence ID" value="GIE11729.1"/>
    <property type="molecule type" value="Genomic_DNA"/>
</dbReference>
<evidence type="ECO:0000256" key="1">
    <source>
        <dbReference type="SAM" id="MobiDB-lite"/>
    </source>
</evidence>
<organism evidence="3 4">
    <name type="scientific">Paractinoplanes ferrugineus</name>
    <dbReference type="NCBI Taxonomy" id="113564"/>
    <lineage>
        <taxon>Bacteria</taxon>
        <taxon>Bacillati</taxon>
        <taxon>Actinomycetota</taxon>
        <taxon>Actinomycetes</taxon>
        <taxon>Micromonosporales</taxon>
        <taxon>Micromonosporaceae</taxon>
        <taxon>Paractinoplanes</taxon>
    </lineage>
</organism>
<feature type="region of interest" description="Disordered" evidence="1">
    <location>
        <begin position="218"/>
        <end position="268"/>
    </location>
</feature>
<reference evidence="3" key="1">
    <citation type="submission" date="2021-01" db="EMBL/GenBank/DDBJ databases">
        <title>Whole genome shotgun sequence of Actinoplanes ferrugineus NBRC 15555.</title>
        <authorList>
            <person name="Komaki H."/>
            <person name="Tamura T."/>
        </authorList>
    </citation>
    <scope>NUCLEOTIDE SEQUENCE</scope>
    <source>
        <strain evidence="3">NBRC 15555</strain>
    </source>
</reference>
<keyword evidence="2" id="KW-1133">Transmembrane helix</keyword>
<feature type="transmembrane region" description="Helical" evidence="2">
    <location>
        <begin position="6"/>
        <end position="24"/>
    </location>
</feature>